<proteinExistence type="predicted"/>
<feature type="compositionally biased region" description="Basic and acidic residues" evidence="1">
    <location>
        <begin position="83"/>
        <end position="98"/>
    </location>
</feature>
<dbReference type="KEGG" id="ome:OLMES_5083"/>
<evidence type="ECO:0000313" key="2">
    <source>
        <dbReference type="EMBL" id="ARU59067.1"/>
    </source>
</evidence>
<protein>
    <submittedName>
        <fullName evidence="2">Uncharacterized protein</fullName>
    </submittedName>
</protein>
<sequence>MGGVRQNQLEDLAAITIMRLALGAIAQLPNTQQLSIIELLSPSTAKIIAPILLDLTPDNPNTVAPKAAWKKAKLPTPREQYAKDIADRPETPADHAPKDPGAGRLLQFR</sequence>
<feature type="region of interest" description="Disordered" evidence="1">
    <location>
        <begin position="83"/>
        <end position="109"/>
    </location>
</feature>
<organism evidence="2 3">
    <name type="scientific">Oleiphilus messinensis</name>
    <dbReference type="NCBI Taxonomy" id="141451"/>
    <lineage>
        <taxon>Bacteria</taxon>
        <taxon>Pseudomonadati</taxon>
        <taxon>Pseudomonadota</taxon>
        <taxon>Gammaproteobacteria</taxon>
        <taxon>Oceanospirillales</taxon>
        <taxon>Oleiphilaceae</taxon>
        <taxon>Oleiphilus</taxon>
    </lineage>
</organism>
<gene>
    <name evidence="2" type="ORF">OLMES_5083</name>
</gene>
<reference evidence="2 3" key="1">
    <citation type="submission" date="2017-05" db="EMBL/GenBank/DDBJ databases">
        <title>Genomic insights into alkan degradation activity of Oleiphilus messinensis.</title>
        <authorList>
            <person name="Kozyavkin S.A."/>
            <person name="Slesarev A.I."/>
            <person name="Golyshin P.N."/>
            <person name="Korzhenkov A."/>
            <person name="Golyshina O.N."/>
            <person name="Toshchakov S.V."/>
        </authorList>
    </citation>
    <scope>NUCLEOTIDE SEQUENCE [LARGE SCALE GENOMIC DNA]</scope>
    <source>
        <strain evidence="2 3">ME102</strain>
    </source>
</reference>
<evidence type="ECO:0000256" key="1">
    <source>
        <dbReference type="SAM" id="MobiDB-lite"/>
    </source>
</evidence>
<dbReference type="AlphaFoldDB" id="A0A1Y0IEV3"/>
<accession>A0A1Y0IEV3</accession>
<dbReference type="Proteomes" id="UP000196027">
    <property type="component" value="Chromosome"/>
</dbReference>
<keyword evidence="3" id="KW-1185">Reference proteome</keyword>
<name>A0A1Y0IEV3_9GAMM</name>
<evidence type="ECO:0000313" key="3">
    <source>
        <dbReference type="Proteomes" id="UP000196027"/>
    </source>
</evidence>
<dbReference type="RefSeq" id="WP_087463779.1">
    <property type="nucleotide sequence ID" value="NZ_CP021425.1"/>
</dbReference>
<dbReference type="EMBL" id="CP021425">
    <property type="protein sequence ID" value="ARU59067.1"/>
    <property type="molecule type" value="Genomic_DNA"/>
</dbReference>